<dbReference type="Proteomes" id="UP000821837">
    <property type="component" value="Chromosome 1"/>
</dbReference>
<evidence type="ECO:0000313" key="1">
    <source>
        <dbReference type="EMBL" id="KAH7982364.1"/>
    </source>
</evidence>
<comment type="caution">
    <text evidence="1">The sequence shown here is derived from an EMBL/GenBank/DDBJ whole genome shotgun (WGS) entry which is preliminary data.</text>
</comment>
<keyword evidence="2" id="KW-1185">Reference proteome</keyword>
<accession>A0A9D4QHD2</accession>
<reference evidence="1" key="2">
    <citation type="submission" date="2021-09" db="EMBL/GenBank/DDBJ databases">
        <authorList>
            <person name="Jia N."/>
            <person name="Wang J."/>
            <person name="Shi W."/>
            <person name="Du L."/>
            <person name="Sun Y."/>
            <person name="Zhan W."/>
            <person name="Jiang J."/>
            <person name="Wang Q."/>
            <person name="Zhang B."/>
            <person name="Ji P."/>
            <person name="Sakyi L.B."/>
            <person name="Cui X."/>
            <person name="Yuan T."/>
            <person name="Jiang B."/>
            <person name="Yang W."/>
            <person name="Lam T.T.-Y."/>
            <person name="Chang Q."/>
            <person name="Ding S."/>
            <person name="Wang X."/>
            <person name="Zhu J."/>
            <person name="Ruan X."/>
            <person name="Zhao L."/>
            <person name="Wei J."/>
            <person name="Que T."/>
            <person name="Du C."/>
            <person name="Cheng J."/>
            <person name="Dai P."/>
            <person name="Han X."/>
            <person name="Huang E."/>
            <person name="Gao Y."/>
            <person name="Liu J."/>
            <person name="Shao H."/>
            <person name="Ye R."/>
            <person name="Li L."/>
            <person name="Wei W."/>
            <person name="Wang X."/>
            <person name="Wang C."/>
            <person name="Huo Q."/>
            <person name="Li W."/>
            <person name="Guo W."/>
            <person name="Chen H."/>
            <person name="Chen S."/>
            <person name="Zhou L."/>
            <person name="Zhou L."/>
            <person name="Ni X."/>
            <person name="Tian J."/>
            <person name="Zhou Y."/>
            <person name="Sheng Y."/>
            <person name="Liu T."/>
            <person name="Pan Y."/>
            <person name="Xia L."/>
            <person name="Li J."/>
            <person name="Zhao F."/>
            <person name="Cao W."/>
        </authorList>
    </citation>
    <scope>NUCLEOTIDE SEQUENCE</scope>
    <source>
        <strain evidence="1">Rsan-2018</strain>
        <tissue evidence="1">Larvae</tissue>
    </source>
</reference>
<protein>
    <submittedName>
        <fullName evidence="1">Uncharacterized protein</fullName>
    </submittedName>
</protein>
<reference evidence="1" key="1">
    <citation type="journal article" date="2020" name="Cell">
        <title>Large-Scale Comparative Analyses of Tick Genomes Elucidate Their Genetic Diversity and Vector Capacities.</title>
        <authorList>
            <consortium name="Tick Genome and Microbiome Consortium (TIGMIC)"/>
            <person name="Jia N."/>
            <person name="Wang J."/>
            <person name="Shi W."/>
            <person name="Du L."/>
            <person name="Sun Y."/>
            <person name="Zhan W."/>
            <person name="Jiang J.F."/>
            <person name="Wang Q."/>
            <person name="Zhang B."/>
            <person name="Ji P."/>
            <person name="Bell-Sakyi L."/>
            <person name="Cui X.M."/>
            <person name="Yuan T.T."/>
            <person name="Jiang B.G."/>
            <person name="Yang W.F."/>
            <person name="Lam T.T."/>
            <person name="Chang Q.C."/>
            <person name="Ding S.J."/>
            <person name="Wang X.J."/>
            <person name="Zhu J.G."/>
            <person name="Ruan X.D."/>
            <person name="Zhao L."/>
            <person name="Wei J.T."/>
            <person name="Ye R.Z."/>
            <person name="Que T.C."/>
            <person name="Du C.H."/>
            <person name="Zhou Y.H."/>
            <person name="Cheng J.X."/>
            <person name="Dai P.F."/>
            <person name="Guo W.B."/>
            <person name="Han X.H."/>
            <person name="Huang E.J."/>
            <person name="Li L.F."/>
            <person name="Wei W."/>
            <person name="Gao Y.C."/>
            <person name="Liu J.Z."/>
            <person name="Shao H.Z."/>
            <person name="Wang X."/>
            <person name="Wang C.C."/>
            <person name="Yang T.C."/>
            <person name="Huo Q.B."/>
            <person name="Li W."/>
            <person name="Chen H.Y."/>
            <person name="Chen S.E."/>
            <person name="Zhou L.G."/>
            <person name="Ni X.B."/>
            <person name="Tian J.H."/>
            <person name="Sheng Y."/>
            <person name="Liu T."/>
            <person name="Pan Y.S."/>
            <person name="Xia L.Y."/>
            <person name="Li J."/>
            <person name="Zhao F."/>
            <person name="Cao W.C."/>
        </authorList>
    </citation>
    <scope>NUCLEOTIDE SEQUENCE</scope>
    <source>
        <strain evidence="1">Rsan-2018</strain>
    </source>
</reference>
<dbReference type="EMBL" id="JABSTV010001245">
    <property type="protein sequence ID" value="KAH7982364.1"/>
    <property type="molecule type" value="Genomic_DNA"/>
</dbReference>
<proteinExistence type="predicted"/>
<sequence>MDEGFSRFCVRNGCDRLQTTDHLWQPQLRRLQAHASQRRQTGALYVPEDIALPDGVRQVLELGSKFAAEATRTKPELLSIVRQATRRAPEDEATRLNFEAPRVVRCSSYSCVLHSDEIRTAKRALKPAQRHLQRHHQ</sequence>
<evidence type="ECO:0000313" key="2">
    <source>
        <dbReference type="Proteomes" id="UP000821837"/>
    </source>
</evidence>
<organism evidence="1 2">
    <name type="scientific">Rhipicephalus sanguineus</name>
    <name type="common">Brown dog tick</name>
    <name type="synonym">Ixodes sanguineus</name>
    <dbReference type="NCBI Taxonomy" id="34632"/>
    <lineage>
        <taxon>Eukaryota</taxon>
        <taxon>Metazoa</taxon>
        <taxon>Ecdysozoa</taxon>
        <taxon>Arthropoda</taxon>
        <taxon>Chelicerata</taxon>
        <taxon>Arachnida</taxon>
        <taxon>Acari</taxon>
        <taxon>Parasitiformes</taxon>
        <taxon>Ixodida</taxon>
        <taxon>Ixodoidea</taxon>
        <taxon>Ixodidae</taxon>
        <taxon>Rhipicephalinae</taxon>
        <taxon>Rhipicephalus</taxon>
        <taxon>Rhipicephalus</taxon>
    </lineage>
</organism>
<dbReference type="AlphaFoldDB" id="A0A9D4QHD2"/>
<name>A0A9D4QHD2_RHISA</name>
<gene>
    <name evidence="1" type="ORF">HPB52_004278</name>
</gene>